<name>I4ECJ7_9BACT</name>
<dbReference type="AlphaFoldDB" id="I4ECJ7"/>
<gene>
    <name evidence="1" type="ORF">NITHO_1070003</name>
</gene>
<evidence type="ECO:0000313" key="2">
    <source>
        <dbReference type="Proteomes" id="UP000004221"/>
    </source>
</evidence>
<reference evidence="1 2" key="1">
    <citation type="journal article" date="2012" name="ISME J.">
        <title>Nitrification expanded: discovery, physiology and genomics of a nitrite-oxidizing bacterium from the phylum Chloroflexi.</title>
        <authorList>
            <person name="Sorokin D.Y."/>
            <person name="Lucker S."/>
            <person name="Vejmelkova D."/>
            <person name="Kostrikina N.A."/>
            <person name="Kleerebezem R."/>
            <person name="Rijpstra W.I."/>
            <person name="Damste J.S."/>
            <person name="Le Paslier D."/>
            <person name="Muyzer G."/>
            <person name="Wagner M."/>
            <person name="van Loosdrecht M.C."/>
            <person name="Daims H."/>
        </authorList>
    </citation>
    <scope>NUCLEOTIDE SEQUENCE [LARGE SCALE GENOMIC DNA]</scope>
    <source>
        <strain evidence="2">none</strain>
    </source>
</reference>
<accession>I4ECJ7</accession>
<dbReference type="EMBL" id="CAGS01000010">
    <property type="protein sequence ID" value="CCF82409.1"/>
    <property type="molecule type" value="Genomic_DNA"/>
</dbReference>
<comment type="caution">
    <text evidence="1">The sequence shown here is derived from an EMBL/GenBank/DDBJ whole genome shotgun (WGS) entry which is preliminary data.</text>
</comment>
<keyword evidence="2" id="KW-1185">Reference proteome</keyword>
<dbReference type="Proteomes" id="UP000004221">
    <property type="component" value="Unassembled WGS sequence"/>
</dbReference>
<organism evidence="1 2">
    <name type="scientific">Nitrolancea hollandica Lb</name>
    <dbReference type="NCBI Taxonomy" id="1129897"/>
    <lineage>
        <taxon>Bacteria</taxon>
        <taxon>Pseudomonadati</taxon>
        <taxon>Thermomicrobiota</taxon>
        <taxon>Thermomicrobia</taxon>
        <taxon>Sphaerobacterales</taxon>
        <taxon>Sphaerobacterineae</taxon>
        <taxon>Sphaerobacteraceae</taxon>
        <taxon>Nitrolancea</taxon>
    </lineage>
</organism>
<evidence type="ECO:0000313" key="1">
    <source>
        <dbReference type="EMBL" id="CCF82409.1"/>
    </source>
</evidence>
<protein>
    <submittedName>
        <fullName evidence="1">Uncharacterized protein</fullName>
    </submittedName>
</protein>
<sequence length="82" mass="9374">MLGDGLEYFTDGMHRRRYDDEIGLMNRAREGRFEAVDRVDPLGDVLMTGIQIVSNDFEWGRVPIVNTRPVSQPEADRCSDES</sequence>
<proteinExistence type="predicted"/>